<keyword evidence="1 3" id="KW-0663">Pyridoxal phosphate</keyword>
<gene>
    <name evidence="4" type="ORF">QTP81_03275</name>
</gene>
<dbReference type="EMBL" id="JAUCBP010000002">
    <property type="protein sequence ID" value="MDM7859628.1"/>
    <property type="molecule type" value="Genomic_DNA"/>
</dbReference>
<dbReference type="GO" id="GO:0008483">
    <property type="term" value="F:transaminase activity"/>
    <property type="evidence" value="ECO:0007669"/>
    <property type="project" value="UniProtKB-KW"/>
</dbReference>
<dbReference type="Gene3D" id="3.40.640.10">
    <property type="entry name" value="Type I PLP-dependent aspartate aminotransferase-like (Major domain)"/>
    <property type="match status" value="1"/>
</dbReference>
<evidence type="ECO:0000256" key="1">
    <source>
        <dbReference type="ARBA" id="ARBA00022898"/>
    </source>
</evidence>
<dbReference type="Proteomes" id="UP001234343">
    <property type="component" value="Unassembled WGS sequence"/>
</dbReference>
<evidence type="ECO:0000256" key="3">
    <source>
        <dbReference type="RuleBase" id="RU004508"/>
    </source>
</evidence>
<dbReference type="InterPro" id="IPR015422">
    <property type="entry name" value="PyrdxlP-dep_Trfase_small"/>
</dbReference>
<organism evidence="4 5">
    <name type="scientific">Alteromonas arenosi</name>
    <dbReference type="NCBI Taxonomy" id="3055817"/>
    <lineage>
        <taxon>Bacteria</taxon>
        <taxon>Pseudomonadati</taxon>
        <taxon>Pseudomonadota</taxon>
        <taxon>Gammaproteobacteria</taxon>
        <taxon>Alteromonadales</taxon>
        <taxon>Alteromonadaceae</taxon>
        <taxon>Alteromonas/Salinimonas group</taxon>
        <taxon>Alteromonas</taxon>
    </lineage>
</organism>
<name>A0ABT7STW1_9ALTE</name>
<keyword evidence="4" id="KW-0808">Transferase</keyword>
<keyword evidence="4" id="KW-0032">Aminotransferase</keyword>
<dbReference type="Gene3D" id="3.90.1150.10">
    <property type="entry name" value="Aspartate Aminotransferase, domain 1"/>
    <property type="match status" value="1"/>
</dbReference>
<keyword evidence="5" id="KW-1185">Reference proteome</keyword>
<dbReference type="InterPro" id="IPR000653">
    <property type="entry name" value="DegT/StrS_aminotransferase"/>
</dbReference>
<evidence type="ECO:0000313" key="4">
    <source>
        <dbReference type="EMBL" id="MDM7859628.1"/>
    </source>
</evidence>
<evidence type="ECO:0000256" key="2">
    <source>
        <dbReference type="ARBA" id="ARBA00037999"/>
    </source>
</evidence>
<sequence>MATFGAMSWRQVPPVGTPVWLAKGGEQSVHAEFGVAGYHCGYYQSGTAALAQAIKLSLAAQTAPSQRDVILPGYGCPDLVAACVYAGANPVIIDIAADKYTFDLAQVEKYASDAAAIVCPSLLGICMPIAQIKDALPDNTKIIEDDAQWFPEADTTEGRRHNLDNLCDYQLPRDCTDSDFILTSFGRGKPVNLLGGGMLLSRIPQAQQTIAEPVSTPMSYRLKSKVFNALMNPLLYGALVRLPGLDLGSTNYHALDKIAPIEKFKRPLIPAAIRRYLNMPMATANTYSDVGDCAWADQSRRLLRLPLLVDNIKTRNKLVTKCIQQGISATAMYQKALHDVPGVATLVKLPAATPVSQRLAATLVTLPTHAGVTEKHKALMHNIVKEFKLRLTDKVAL</sequence>
<reference evidence="4 5" key="1">
    <citation type="submission" date="2023-06" db="EMBL/GenBank/DDBJ databases">
        <title>Alteromonas sp. ASW11-36 isolated from intertidal sand.</title>
        <authorList>
            <person name="Li Y."/>
        </authorList>
    </citation>
    <scope>NUCLEOTIDE SEQUENCE [LARGE SCALE GENOMIC DNA]</scope>
    <source>
        <strain evidence="4 5">ASW11-36</strain>
    </source>
</reference>
<dbReference type="PANTHER" id="PTHR30244">
    <property type="entry name" value="TRANSAMINASE"/>
    <property type="match status" value="1"/>
</dbReference>
<dbReference type="InterPro" id="IPR015421">
    <property type="entry name" value="PyrdxlP-dep_Trfase_major"/>
</dbReference>
<dbReference type="InterPro" id="IPR015424">
    <property type="entry name" value="PyrdxlP-dep_Trfase"/>
</dbReference>
<dbReference type="Pfam" id="PF01041">
    <property type="entry name" value="DegT_DnrJ_EryC1"/>
    <property type="match status" value="1"/>
</dbReference>
<evidence type="ECO:0000313" key="5">
    <source>
        <dbReference type="Proteomes" id="UP001234343"/>
    </source>
</evidence>
<comment type="similarity">
    <text evidence="2 3">Belongs to the DegT/DnrJ/EryC1 family.</text>
</comment>
<proteinExistence type="inferred from homology"/>
<accession>A0ABT7STW1</accession>
<dbReference type="PANTHER" id="PTHR30244:SF34">
    <property type="entry name" value="DTDP-4-AMINO-4,6-DIDEOXYGALACTOSE TRANSAMINASE"/>
    <property type="match status" value="1"/>
</dbReference>
<comment type="caution">
    <text evidence="4">The sequence shown here is derived from an EMBL/GenBank/DDBJ whole genome shotgun (WGS) entry which is preliminary data.</text>
</comment>
<dbReference type="RefSeq" id="WP_289363701.1">
    <property type="nucleotide sequence ID" value="NZ_JAUCBP010000002.1"/>
</dbReference>
<protein>
    <submittedName>
        <fullName evidence="4">DegT/DnrJ/EryC1/StrS family aminotransferase</fullName>
    </submittedName>
</protein>
<dbReference type="SUPFAM" id="SSF53383">
    <property type="entry name" value="PLP-dependent transferases"/>
    <property type="match status" value="1"/>
</dbReference>